<dbReference type="GO" id="GO:0046872">
    <property type="term" value="F:metal ion binding"/>
    <property type="evidence" value="ECO:0007669"/>
    <property type="project" value="InterPro"/>
</dbReference>
<dbReference type="PANTHER" id="PTHR48095:SF5">
    <property type="entry name" value="BLL7292 PROTEIN"/>
    <property type="match status" value="1"/>
</dbReference>
<dbReference type="Gene3D" id="2.40.50.100">
    <property type="match status" value="1"/>
</dbReference>
<dbReference type="Proteomes" id="UP000316030">
    <property type="component" value="Unassembled WGS sequence"/>
</dbReference>
<dbReference type="Pfam" id="PF00364">
    <property type="entry name" value="Biotin_lipoyl"/>
    <property type="match status" value="1"/>
</dbReference>
<evidence type="ECO:0000259" key="9">
    <source>
        <dbReference type="PROSITE" id="PS50979"/>
    </source>
</evidence>
<dbReference type="Gene3D" id="3.30.1490.20">
    <property type="entry name" value="ATP-grasp fold, A domain"/>
    <property type="match status" value="1"/>
</dbReference>
<dbReference type="OrthoDB" id="9763189at2"/>
<dbReference type="Gene3D" id="3.30.470.20">
    <property type="entry name" value="ATP-grasp fold, B domain"/>
    <property type="match status" value="1"/>
</dbReference>
<dbReference type="PANTHER" id="PTHR48095">
    <property type="entry name" value="PYRUVATE CARBOXYLASE SUBUNIT A"/>
    <property type="match status" value="1"/>
</dbReference>
<dbReference type="Pfam" id="PF00289">
    <property type="entry name" value="Biotin_carb_N"/>
    <property type="match status" value="1"/>
</dbReference>
<comment type="cofactor">
    <cofactor evidence="1">
        <name>biotin</name>
        <dbReference type="ChEBI" id="CHEBI:57586"/>
    </cofactor>
</comment>
<dbReference type="CDD" id="cd06850">
    <property type="entry name" value="biotinyl_domain"/>
    <property type="match status" value="1"/>
</dbReference>
<dbReference type="Pfam" id="PF02785">
    <property type="entry name" value="Biotin_carb_C"/>
    <property type="match status" value="1"/>
</dbReference>
<dbReference type="InterPro" id="IPR016185">
    <property type="entry name" value="PreATP-grasp_dom_sf"/>
</dbReference>
<dbReference type="InterPro" id="IPR011054">
    <property type="entry name" value="Rudment_hybrid_motif"/>
</dbReference>
<keyword evidence="3 6" id="KW-0547">Nucleotide-binding</keyword>
<dbReference type="Gene3D" id="3.40.50.20">
    <property type="match status" value="1"/>
</dbReference>
<dbReference type="InterPro" id="IPR005479">
    <property type="entry name" value="CPAse_ATP-bd"/>
</dbReference>
<dbReference type="EMBL" id="FXTO01000005">
    <property type="protein sequence ID" value="SMO53928.1"/>
    <property type="molecule type" value="Genomic_DNA"/>
</dbReference>
<dbReference type="SUPFAM" id="SSF52096">
    <property type="entry name" value="ClpP/crotonase"/>
    <property type="match status" value="2"/>
</dbReference>
<dbReference type="InterPro" id="IPR011763">
    <property type="entry name" value="COA_CT_C"/>
</dbReference>
<keyword evidence="12" id="KW-1185">Reference proteome</keyword>
<gene>
    <name evidence="11" type="ORF">SAMN06265173_10597</name>
</gene>
<dbReference type="RefSeq" id="WP_142492575.1">
    <property type="nucleotide sequence ID" value="NZ_FXTO01000005.1"/>
</dbReference>
<name>A0A521C3F3_9RHOB</name>
<feature type="domain" description="ATP-grasp" evidence="8">
    <location>
        <begin position="119"/>
        <end position="319"/>
    </location>
</feature>
<dbReference type="PROSITE" id="PS00188">
    <property type="entry name" value="BIOTIN"/>
    <property type="match status" value="1"/>
</dbReference>
<dbReference type="InterPro" id="IPR001882">
    <property type="entry name" value="Biotin_BS"/>
</dbReference>
<organism evidence="11 12">
    <name type="scientific">Thalassovita litoralis</name>
    <dbReference type="NCBI Taxonomy" id="1010611"/>
    <lineage>
        <taxon>Bacteria</taxon>
        <taxon>Pseudomonadati</taxon>
        <taxon>Pseudomonadota</taxon>
        <taxon>Alphaproteobacteria</taxon>
        <taxon>Rhodobacterales</taxon>
        <taxon>Roseobacteraceae</taxon>
        <taxon>Thalassovita</taxon>
    </lineage>
</organism>
<sequence>MINRLLIANRGEIAIRVARTARALGIETVGIHTADDAGSLHVKHMDQVHLLPQAGVAGYLDVGAIVALAAETGCDALHPGYGLLSERADLARACQDRGISFVGPSADTLAMQGDKVSARALAQKLNVPVIQGFPPLADAAAARAAFDALGGKPLILKAVNGGGGRGMRVVDSADKIAAAFDQCRAEALAAFGDDAVYAEQFLPSVRHIEVQIIGDGQTVTHLWERDCSVQRRNQKVIELAPAPGLDPQTRNALLEAAVQIGKATGYSGLGTVEFLVETDAQGGSGFYFIETNPRIQVEHTITEEITGLDLVELQLRIAAGETLADLGLTTPPAPVGSAVQLRLNTEVFNADGQVVPTGGTLTAFAPPSGPGVRIDGYGYSGYRTNPNFDSLLAKLIVHDRSGDLGRLLRKAETALSEFHIAGVQTNMSVLRRLLALPELADWSVNVRSLDGHLRDMLTPDNGPARFFDTAADTAGTAADTVRIPDGAAALRAPMQASVHAIQVAEGDHITKGQEIAIIEAMKMQHVIVANASGIVLSLPVCVGDVVDADGVLVIYSPVDAVDAVEITEETPDPDHIRADLALLNDRVARTLDDNRPRAVQRRRDRDQRTTRENIADLCEGGDFHEYGQLLLAAQRRKHGLEKLLDLSPADGIVTGVGQVNADRFRPDRAQVAILAYDSTVMAGTQGFMGHMKTDRMLEVARHQGLASIFLTEGGGGRPNDDDFAHIIQSGLTVTTFSEYARLQGWGPKIAVNSGYCFAGNAALFGTGDIRIATRNSWIGLAGPAMIEAGGLGAFHPTEIGPAPMHAETGLVDILAEDDEQAMQLARQALSYFQGDLADWSASDQRLLRHAIPENRKRSYLIRPVIEALADTGSFLELGAGHAAGIITGFLRIEGRAMAVIANNPQHLGGALDAAASAKAARFLNLCSQFQMPVLSLCDTPGFMVGPESETQGAVATATDFIGAGARLNAPLFFVCLRKGYGIGAQAMAGGSFKDPVFTISWPTGEFGAMGLEGGVRLGYRKEIEAQPTEEAKQALYDQLVANAYDLGRGINVASLNEIDAVIDPADTRSWIAKGMRMHAR</sequence>
<dbReference type="InterPro" id="IPR000089">
    <property type="entry name" value="Biotin_lipoyl"/>
</dbReference>
<dbReference type="PROSITE" id="PS50989">
    <property type="entry name" value="COA_CT_CTER"/>
    <property type="match status" value="1"/>
</dbReference>
<dbReference type="PROSITE" id="PS50979">
    <property type="entry name" value="BC"/>
    <property type="match status" value="1"/>
</dbReference>
<evidence type="ECO:0000256" key="1">
    <source>
        <dbReference type="ARBA" id="ARBA00001953"/>
    </source>
</evidence>
<dbReference type="SUPFAM" id="SSF51230">
    <property type="entry name" value="Single hybrid motif"/>
    <property type="match status" value="1"/>
</dbReference>
<feature type="domain" description="Biotin carboxylation" evidence="9">
    <location>
        <begin position="1"/>
        <end position="454"/>
    </location>
</feature>
<keyword evidence="5" id="KW-0092">Biotin</keyword>
<dbReference type="InterPro" id="IPR013815">
    <property type="entry name" value="ATP_grasp_subdomain_1"/>
</dbReference>
<dbReference type="InterPro" id="IPR011761">
    <property type="entry name" value="ATP-grasp"/>
</dbReference>
<protein>
    <submittedName>
        <fullName evidence="11">Biotin-requiring enzyme</fullName>
    </submittedName>
</protein>
<dbReference type="Pfam" id="PF02786">
    <property type="entry name" value="CPSase_L_D2"/>
    <property type="match status" value="1"/>
</dbReference>
<evidence type="ECO:0000313" key="11">
    <source>
        <dbReference type="EMBL" id="SMO53928.1"/>
    </source>
</evidence>
<dbReference type="InterPro" id="IPR005482">
    <property type="entry name" value="Biotin_COase_C"/>
</dbReference>
<evidence type="ECO:0000313" key="12">
    <source>
        <dbReference type="Proteomes" id="UP000316030"/>
    </source>
</evidence>
<dbReference type="PROSITE" id="PS50968">
    <property type="entry name" value="BIOTINYL_LIPOYL"/>
    <property type="match status" value="1"/>
</dbReference>
<dbReference type="SMART" id="SM00878">
    <property type="entry name" value="Biotin_carb_C"/>
    <property type="match status" value="1"/>
</dbReference>
<evidence type="ECO:0000256" key="2">
    <source>
        <dbReference type="ARBA" id="ARBA00022598"/>
    </source>
</evidence>
<dbReference type="SUPFAM" id="SSF51246">
    <property type="entry name" value="Rudiment single hybrid motif"/>
    <property type="match status" value="1"/>
</dbReference>
<evidence type="ECO:0000259" key="8">
    <source>
        <dbReference type="PROSITE" id="PS50975"/>
    </source>
</evidence>
<evidence type="ECO:0000256" key="4">
    <source>
        <dbReference type="ARBA" id="ARBA00022840"/>
    </source>
</evidence>
<proteinExistence type="predicted"/>
<dbReference type="InterPro" id="IPR029045">
    <property type="entry name" value="ClpP/crotonase-like_dom_sf"/>
</dbReference>
<dbReference type="GO" id="GO:0016874">
    <property type="term" value="F:ligase activity"/>
    <property type="evidence" value="ECO:0007669"/>
    <property type="project" value="UniProtKB-KW"/>
</dbReference>
<evidence type="ECO:0000259" key="7">
    <source>
        <dbReference type="PROSITE" id="PS50968"/>
    </source>
</evidence>
<dbReference type="InterPro" id="IPR005481">
    <property type="entry name" value="BC-like_N"/>
</dbReference>
<evidence type="ECO:0000256" key="3">
    <source>
        <dbReference type="ARBA" id="ARBA00022741"/>
    </source>
</evidence>
<accession>A0A521C3F3</accession>
<dbReference type="InterPro" id="IPR011053">
    <property type="entry name" value="Single_hybrid_motif"/>
</dbReference>
<keyword evidence="2" id="KW-0436">Ligase</keyword>
<keyword evidence="4 6" id="KW-0067">ATP-binding</keyword>
<evidence type="ECO:0000256" key="5">
    <source>
        <dbReference type="ARBA" id="ARBA00023267"/>
    </source>
</evidence>
<dbReference type="PROSITE" id="PS50975">
    <property type="entry name" value="ATP_GRASP"/>
    <property type="match status" value="1"/>
</dbReference>
<dbReference type="InterPro" id="IPR051602">
    <property type="entry name" value="ACC_Biotin_Carboxylase"/>
</dbReference>
<reference evidence="11 12" key="1">
    <citation type="submission" date="2017-05" db="EMBL/GenBank/DDBJ databases">
        <authorList>
            <person name="Varghese N."/>
            <person name="Submissions S."/>
        </authorList>
    </citation>
    <scope>NUCLEOTIDE SEQUENCE [LARGE SCALE GENOMIC DNA]</scope>
    <source>
        <strain evidence="11 12">DSM 29506</strain>
    </source>
</reference>
<dbReference type="InterPro" id="IPR034733">
    <property type="entry name" value="AcCoA_carboxyl_beta"/>
</dbReference>
<dbReference type="GO" id="GO:0005524">
    <property type="term" value="F:ATP binding"/>
    <property type="evidence" value="ECO:0007669"/>
    <property type="project" value="UniProtKB-UniRule"/>
</dbReference>
<dbReference type="Pfam" id="PF01039">
    <property type="entry name" value="Carboxyl_trans"/>
    <property type="match status" value="1"/>
</dbReference>
<evidence type="ECO:0000256" key="6">
    <source>
        <dbReference type="PROSITE-ProRule" id="PRU00409"/>
    </source>
</evidence>
<dbReference type="Gene3D" id="3.90.226.10">
    <property type="entry name" value="2-enoyl-CoA Hydratase, Chain A, domain 1"/>
    <property type="match status" value="2"/>
</dbReference>
<evidence type="ECO:0000259" key="10">
    <source>
        <dbReference type="PROSITE" id="PS50989"/>
    </source>
</evidence>
<dbReference type="InterPro" id="IPR011764">
    <property type="entry name" value="Biotin_carboxylation_dom"/>
</dbReference>
<dbReference type="SUPFAM" id="SSF56059">
    <property type="entry name" value="Glutathione synthetase ATP-binding domain-like"/>
    <property type="match status" value="1"/>
</dbReference>
<feature type="domain" description="Lipoyl-binding" evidence="7">
    <location>
        <begin position="478"/>
        <end position="556"/>
    </location>
</feature>
<feature type="domain" description="CoA carboxyltransferase C-terminal" evidence="10">
    <location>
        <begin position="838"/>
        <end position="1077"/>
    </location>
</feature>
<dbReference type="AlphaFoldDB" id="A0A521C3F3"/>
<dbReference type="SUPFAM" id="SSF52440">
    <property type="entry name" value="PreATP-grasp domain"/>
    <property type="match status" value="1"/>
</dbReference>